<keyword evidence="2" id="KW-0472">Membrane</keyword>
<evidence type="ECO:0000256" key="2">
    <source>
        <dbReference type="SAM" id="Phobius"/>
    </source>
</evidence>
<keyword evidence="2" id="KW-0812">Transmembrane</keyword>
<reference evidence="4" key="1">
    <citation type="journal article" date="2018" name="Gigascience">
        <title>Genome assembly of the Pink Ipe (Handroanthus impetiginosus, Bignoniaceae), a highly valued, ecologically keystone Neotropical timber forest tree.</title>
        <authorList>
            <person name="Silva-Junior O.B."/>
            <person name="Grattapaglia D."/>
            <person name="Novaes E."/>
            <person name="Collevatti R.G."/>
        </authorList>
    </citation>
    <scope>NUCLEOTIDE SEQUENCE [LARGE SCALE GENOMIC DNA]</scope>
    <source>
        <strain evidence="4">cv. UFG-1</strain>
    </source>
</reference>
<comment type="caution">
    <text evidence="3">The sequence shown here is derived from an EMBL/GenBank/DDBJ whole genome shotgun (WGS) entry which is preliminary data.</text>
</comment>
<sequence length="67" mass="7674">MVKAVIIHKLFFIGFLLMYGLNLSNQRSLPRYDRRLRSGQPSPPSPSYSRPNRQGTPSTSYNVPIHD</sequence>
<keyword evidence="2" id="KW-1133">Transmembrane helix</keyword>
<proteinExistence type="predicted"/>
<dbReference type="Proteomes" id="UP000231279">
    <property type="component" value="Unassembled WGS sequence"/>
</dbReference>
<evidence type="ECO:0000313" key="4">
    <source>
        <dbReference type="Proteomes" id="UP000231279"/>
    </source>
</evidence>
<feature type="compositionally biased region" description="Polar residues" evidence="1">
    <location>
        <begin position="54"/>
        <end position="67"/>
    </location>
</feature>
<evidence type="ECO:0000313" key="3">
    <source>
        <dbReference type="EMBL" id="PIN18119.1"/>
    </source>
</evidence>
<protein>
    <submittedName>
        <fullName evidence="3">Uncharacterized protein</fullName>
    </submittedName>
</protein>
<feature type="region of interest" description="Disordered" evidence="1">
    <location>
        <begin position="32"/>
        <end position="67"/>
    </location>
</feature>
<name>A0A2G9HKS3_9LAMI</name>
<gene>
    <name evidence="3" type="ORF">CDL12_09219</name>
</gene>
<feature type="transmembrane region" description="Helical" evidence="2">
    <location>
        <begin position="6"/>
        <end position="25"/>
    </location>
</feature>
<accession>A0A2G9HKS3</accession>
<organism evidence="3 4">
    <name type="scientific">Handroanthus impetiginosus</name>
    <dbReference type="NCBI Taxonomy" id="429701"/>
    <lineage>
        <taxon>Eukaryota</taxon>
        <taxon>Viridiplantae</taxon>
        <taxon>Streptophyta</taxon>
        <taxon>Embryophyta</taxon>
        <taxon>Tracheophyta</taxon>
        <taxon>Spermatophyta</taxon>
        <taxon>Magnoliopsida</taxon>
        <taxon>eudicotyledons</taxon>
        <taxon>Gunneridae</taxon>
        <taxon>Pentapetalae</taxon>
        <taxon>asterids</taxon>
        <taxon>lamiids</taxon>
        <taxon>Lamiales</taxon>
        <taxon>Bignoniaceae</taxon>
        <taxon>Crescentiina</taxon>
        <taxon>Tabebuia alliance</taxon>
        <taxon>Handroanthus</taxon>
    </lineage>
</organism>
<dbReference type="AlphaFoldDB" id="A0A2G9HKS3"/>
<dbReference type="EMBL" id="NKXS01001526">
    <property type="protein sequence ID" value="PIN18119.1"/>
    <property type="molecule type" value="Genomic_DNA"/>
</dbReference>
<evidence type="ECO:0000256" key="1">
    <source>
        <dbReference type="SAM" id="MobiDB-lite"/>
    </source>
</evidence>
<keyword evidence="4" id="KW-1185">Reference proteome</keyword>